<evidence type="ECO:0000313" key="2">
    <source>
        <dbReference type="EMBL" id="KXS98360.1"/>
    </source>
</evidence>
<organism evidence="2 3">
    <name type="scientific">Pseudocercospora eumusae</name>
    <dbReference type="NCBI Taxonomy" id="321146"/>
    <lineage>
        <taxon>Eukaryota</taxon>
        <taxon>Fungi</taxon>
        <taxon>Dikarya</taxon>
        <taxon>Ascomycota</taxon>
        <taxon>Pezizomycotina</taxon>
        <taxon>Dothideomycetes</taxon>
        <taxon>Dothideomycetidae</taxon>
        <taxon>Mycosphaerellales</taxon>
        <taxon>Mycosphaerellaceae</taxon>
        <taxon>Pseudocercospora</taxon>
    </lineage>
</organism>
<name>A0A139H7A4_9PEZI</name>
<keyword evidence="1" id="KW-0472">Membrane</keyword>
<dbReference type="EMBL" id="LFZN01000115">
    <property type="protein sequence ID" value="KXS98360.1"/>
    <property type="molecule type" value="Genomic_DNA"/>
</dbReference>
<feature type="transmembrane region" description="Helical" evidence="1">
    <location>
        <begin position="250"/>
        <end position="271"/>
    </location>
</feature>
<evidence type="ECO:0000313" key="3">
    <source>
        <dbReference type="Proteomes" id="UP000070133"/>
    </source>
</evidence>
<accession>A0A139H7A4</accession>
<keyword evidence="3" id="KW-1185">Reference proteome</keyword>
<dbReference type="AlphaFoldDB" id="A0A139H7A4"/>
<feature type="transmembrane region" description="Helical" evidence="1">
    <location>
        <begin position="304"/>
        <end position="321"/>
    </location>
</feature>
<feature type="transmembrane region" description="Helical" evidence="1">
    <location>
        <begin position="90"/>
        <end position="108"/>
    </location>
</feature>
<evidence type="ECO:0000256" key="1">
    <source>
        <dbReference type="SAM" id="Phobius"/>
    </source>
</evidence>
<reference evidence="2 3" key="1">
    <citation type="submission" date="2015-07" db="EMBL/GenBank/DDBJ databases">
        <title>Comparative genomics of the Sigatoka disease complex on banana suggests a link between parallel evolutionary changes in Pseudocercospora fijiensis and Pseudocercospora eumusae and increased virulence on the banana host.</title>
        <authorList>
            <person name="Chang T.-C."/>
            <person name="Salvucci A."/>
            <person name="Crous P.W."/>
            <person name="Stergiopoulos I."/>
        </authorList>
    </citation>
    <scope>NUCLEOTIDE SEQUENCE [LARGE SCALE GENOMIC DNA]</scope>
    <source>
        <strain evidence="2 3">CBS 114824</strain>
    </source>
</reference>
<dbReference type="Proteomes" id="UP000070133">
    <property type="component" value="Unassembled WGS sequence"/>
</dbReference>
<feature type="transmembrane region" description="Helical" evidence="1">
    <location>
        <begin position="169"/>
        <end position="188"/>
    </location>
</feature>
<keyword evidence="1" id="KW-0812">Transmembrane</keyword>
<keyword evidence="1" id="KW-1133">Transmembrane helix</keyword>
<dbReference type="OrthoDB" id="16820at2759"/>
<protein>
    <submittedName>
        <fullName evidence="2">Uncharacterized protein</fullName>
    </submittedName>
</protein>
<sequence>MPPARTSAAVAAVLLTLTVSSVAGTWILWIWNGGFRGFQDAMAASRLPDGLQVALEYSGLSIVDEYLRRCVFMTMPVVARASKQALLGRPLILVSIVDLSAAVFVILLEADRKGGQHGNGRMQTLWAFLWLSAIANLSLAVIIPIYALANLTSLVTLQTSGNSLRGVDVLIDLFAVIACLATPGLMLLDPYNQGWISQSTWLAIFGAFPGSVPLAKIAIQIVLYLATITLGGGSNQAKKSGLGQSTVQKVLFGSGLVLSLIRGAAFCYVIFNPHITLRELFTPSFDELRGVTGYSVTCLTFMKLDYVLSAAAILVIAYHVLAVQFPYHGWVLVLGVCLVGGVFGAGGTLLLVWSWRESWVTSPSGGVRL</sequence>
<gene>
    <name evidence="2" type="ORF">AC578_4691</name>
</gene>
<feature type="transmembrane region" description="Helical" evidence="1">
    <location>
        <begin position="200"/>
        <end position="230"/>
    </location>
</feature>
<feature type="transmembrane region" description="Helical" evidence="1">
    <location>
        <begin position="128"/>
        <end position="149"/>
    </location>
</feature>
<feature type="transmembrane region" description="Helical" evidence="1">
    <location>
        <begin position="327"/>
        <end position="353"/>
    </location>
</feature>
<comment type="caution">
    <text evidence="2">The sequence shown here is derived from an EMBL/GenBank/DDBJ whole genome shotgun (WGS) entry which is preliminary data.</text>
</comment>
<proteinExistence type="predicted"/>